<dbReference type="EMBL" id="CP022987">
    <property type="protein sequence ID" value="QAA94458.1"/>
    <property type="molecule type" value="Genomic_DNA"/>
</dbReference>
<keyword evidence="4" id="KW-0472">Membrane</keyword>
<dbReference type="GO" id="GO:0016052">
    <property type="term" value="P:carbohydrate catabolic process"/>
    <property type="evidence" value="ECO:0007669"/>
    <property type="project" value="TreeGrafter"/>
</dbReference>
<dbReference type="CDD" id="cd03316">
    <property type="entry name" value="MR_like"/>
    <property type="match status" value="1"/>
</dbReference>
<dbReference type="PANTHER" id="PTHR13794:SF58">
    <property type="entry name" value="MITOCHONDRIAL ENOLASE SUPERFAMILY MEMBER 1"/>
    <property type="match status" value="1"/>
</dbReference>
<accession>A0A410GDT4</accession>
<feature type="domain" description="Mandelate racemase/muconate lactonizing enzyme C-terminal" evidence="5">
    <location>
        <begin position="168"/>
        <end position="265"/>
    </location>
</feature>
<dbReference type="Pfam" id="PF13378">
    <property type="entry name" value="MR_MLE_C"/>
    <property type="match status" value="1"/>
</dbReference>
<gene>
    <name evidence="6" type="ORF">CKA81_11925</name>
</gene>
<keyword evidence="7" id="KW-1185">Reference proteome</keyword>
<evidence type="ECO:0000256" key="2">
    <source>
        <dbReference type="ARBA" id="ARBA00022723"/>
    </source>
</evidence>
<dbReference type="Gene3D" id="3.20.20.120">
    <property type="entry name" value="Enolase-like C-terminal domain"/>
    <property type="match status" value="1"/>
</dbReference>
<evidence type="ECO:0000256" key="4">
    <source>
        <dbReference type="SAM" id="Phobius"/>
    </source>
</evidence>
<keyword evidence="2" id="KW-0479">Metal-binding</keyword>
<sequence length="392" mass="43356">MIVQTLYILFIIFIILAAGKHMAIIRDIECIKLSYIPRYKPIDGLATIGSRDVFLVKIITDQGLYGIGESFALGSLDSLEAIVNETLKPVLVGEDCRDVGRLWAKMYRTTFRYGRRGIVLAAISGVDIALWDLSGKICHQPVYKLAGGYRDQITAYASGGYYLEGRGIDALTEEAQRYLDQGFTMMKMKVGAAPLDVDLERIKQVQNVIGDKLRLGVDANAVWDFNTALEMGRKFEDLGIAFFEEPVSSDHIEDSIRLAQLLDTPIAGYETELTHFGMRDFIARHAVDIVQTDAIWAGGITEALRIATLASAWNKPVIPHFSASAVSLAANLHFGAAISNCELIELTQDENPLRDELLIDPISVKKGVVYLPSEPGLGIELNEETVSRFRVK</sequence>
<evidence type="ECO:0000259" key="5">
    <source>
        <dbReference type="SMART" id="SM00922"/>
    </source>
</evidence>
<dbReference type="PANTHER" id="PTHR13794">
    <property type="entry name" value="ENOLASE SUPERFAMILY, MANDELATE RACEMASE"/>
    <property type="match status" value="1"/>
</dbReference>
<comment type="cofactor">
    <cofactor evidence="1">
        <name>Mg(2+)</name>
        <dbReference type="ChEBI" id="CHEBI:18420"/>
    </cofactor>
</comment>
<dbReference type="GO" id="GO:0000287">
    <property type="term" value="F:magnesium ion binding"/>
    <property type="evidence" value="ECO:0007669"/>
    <property type="project" value="TreeGrafter"/>
</dbReference>
<evidence type="ECO:0000256" key="3">
    <source>
        <dbReference type="ARBA" id="ARBA00022842"/>
    </source>
</evidence>
<dbReference type="InterPro" id="IPR046945">
    <property type="entry name" value="RHMD-like"/>
</dbReference>
<evidence type="ECO:0000313" key="7">
    <source>
        <dbReference type="Proteomes" id="UP000283474"/>
    </source>
</evidence>
<protein>
    <recommendedName>
        <fullName evidence="5">Mandelate racemase/muconate lactonizing enzyme C-terminal domain-containing protein</fullName>
    </recommendedName>
</protein>
<dbReference type="InterPro" id="IPR013341">
    <property type="entry name" value="Mandelate_racemase_N_dom"/>
</dbReference>
<dbReference type="SFLD" id="SFLDG00179">
    <property type="entry name" value="mandelate_racemase"/>
    <property type="match status" value="1"/>
</dbReference>
<dbReference type="AlphaFoldDB" id="A0A410GDT4"/>
<dbReference type="SUPFAM" id="SSF54826">
    <property type="entry name" value="Enolase N-terminal domain-like"/>
    <property type="match status" value="1"/>
</dbReference>
<feature type="transmembrane region" description="Helical" evidence="4">
    <location>
        <begin position="6"/>
        <end position="25"/>
    </location>
</feature>
<dbReference type="InterPro" id="IPR029065">
    <property type="entry name" value="Enolase_C-like"/>
</dbReference>
<dbReference type="Gene3D" id="3.30.390.10">
    <property type="entry name" value="Enolase-like, N-terminal domain"/>
    <property type="match status" value="1"/>
</dbReference>
<organism evidence="6 7">
    <name type="scientific">Pollutimonas thiosulfatoxidans</name>
    <dbReference type="NCBI Taxonomy" id="2028345"/>
    <lineage>
        <taxon>Bacteria</taxon>
        <taxon>Pseudomonadati</taxon>
        <taxon>Pseudomonadota</taxon>
        <taxon>Betaproteobacteria</taxon>
        <taxon>Burkholderiales</taxon>
        <taxon>Alcaligenaceae</taxon>
        <taxon>Pollutimonas</taxon>
    </lineage>
</organism>
<dbReference type="Pfam" id="PF02746">
    <property type="entry name" value="MR_MLE_N"/>
    <property type="match status" value="1"/>
</dbReference>
<keyword evidence="4" id="KW-1133">Transmembrane helix</keyword>
<dbReference type="OrthoDB" id="8609034at2"/>
<dbReference type="Proteomes" id="UP000283474">
    <property type="component" value="Chromosome"/>
</dbReference>
<keyword evidence="4" id="KW-0812">Transmembrane</keyword>
<keyword evidence="3" id="KW-0460">Magnesium</keyword>
<dbReference type="InterPro" id="IPR036849">
    <property type="entry name" value="Enolase-like_C_sf"/>
</dbReference>
<evidence type="ECO:0000256" key="1">
    <source>
        <dbReference type="ARBA" id="ARBA00001946"/>
    </source>
</evidence>
<dbReference type="SFLD" id="SFLDS00001">
    <property type="entry name" value="Enolase"/>
    <property type="match status" value="1"/>
</dbReference>
<dbReference type="SUPFAM" id="SSF51604">
    <property type="entry name" value="Enolase C-terminal domain-like"/>
    <property type="match status" value="1"/>
</dbReference>
<evidence type="ECO:0000313" key="6">
    <source>
        <dbReference type="EMBL" id="QAA94458.1"/>
    </source>
</evidence>
<dbReference type="SMART" id="SM00922">
    <property type="entry name" value="MR_MLE"/>
    <property type="match status" value="1"/>
</dbReference>
<name>A0A410GDT4_9BURK</name>
<reference evidence="6 7" key="1">
    <citation type="submission" date="2017-08" db="EMBL/GenBank/DDBJ databases">
        <authorList>
            <person name="Park S.-J."/>
            <person name="Kim H."/>
        </authorList>
    </citation>
    <scope>NUCLEOTIDE SEQUENCE [LARGE SCALE GENOMIC DNA]</scope>
    <source>
        <strain evidence="7">ye3</strain>
    </source>
</reference>
<dbReference type="GO" id="GO:0016836">
    <property type="term" value="F:hydro-lyase activity"/>
    <property type="evidence" value="ECO:0007669"/>
    <property type="project" value="TreeGrafter"/>
</dbReference>
<proteinExistence type="predicted"/>
<dbReference type="InterPro" id="IPR013342">
    <property type="entry name" value="Mandelate_racemase_C"/>
</dbReference>
<dbReference type="KEGG" id="pus:CKA81_11925"/>
<dbReference type="InterPro" id="IPR029017">
    <property type="entry name" value="Enolase-like_N"/>
</dbReference>